<evidence type="ECO:0000256" key="1">
    <source>
        <dbReference type="SAM" id="MobiDB-lite"/>
    </source>
</evidence>
<dbReference type="Proteomes" id="UP001160148">
    <property type="component" value="Unassembled WGS sequence"/>
</dbReference>
<accession>A0AAV0VGC9</accession>
<gene>
    <name evidence="2" type="ORF">MEUPH1_LOCUS540</name>
</gene>
<organism evidence="2 3">
    <name type="scientific">Macrosiphum euphorbiae</name>
    <name type="common">potato aphid</name>
    <dbReference type="NCBI Taxonomy" id="13131"/>
    <lineage>
        <taxon>Eukaryota</taxon>
        <taxon>Metazoa</taxon>
        <taxon>Ecdysozoa</taxon>
        <taxon>Arthropoda</taxon>
        <taxon>Hexapoda</taxon>
        <taxon>Insecta</taxon>
        <taxon>Pterygota</taxon>
        <taxon>Neoptera</taxon>
        <taxon>Paraneoptera</taxon>
        <taxon>Hemiptera</taxon>
        <taxon>Sternorrhyncha</taxon>
        <taxon>Aphidomorpha</taxon>
        <taxon>Aphidoidea</taxon>
        <taxon>Aphididae</taxon>
        <taxon>Macrosiphini</taxon>
        <taxon>Macrosiphum</taxon>
    </lineage>
</organism>
<comment type="caution">
    <text evidence="2">The sequence shown here is derived from an EMBL/GenBank/DDBJ whole genome shotgun (WGS) entry which is preliminary data.</text>
</comment>
<name>A0AAV0VGC9_9HEMI</name>
<keyword evidence="3" id="KW-1185">Reference proteome</keyword>
<protein>
    <submittedName>
        <fullName evidence="2">Uncharacterized protein</fullName>
    </submittedName>
</protein>
<evidence type="ECO:0000313" key="2">
    <source>
        <dbReference type="EMBL" id="CAI6343251.1"/>
    </source>
</evidence>
<reference evidence="2 3" key="1">
    <citation type="submission" date="2023-01" db="EMBL/GenBank/DDBJ databases">
        <authorList>
            <person name="Whitehead M."/>
        </authorList>
    </citation>
    <scope>NUCLEOTIDE SEQUENCE [LARGE SCALE GENOMIC DNA]</scope>
</reference>
<feature type="region of interest" description="Disordered" evidence="1">
    <location>
        <begin position="77"/>
        <end position="109"/>
    </location>
</feature>
<dbReference type="EMBL" id="CARXXK010000001">
    <property type="protein sequence ID" value="CAI6343251.1"/>
    <property type="molecule type" value="Genomic_DNA"/>
</dbReference>
<sequence>MTTDQDRWDERIPELERHLNSAVNKTSTRTPFEALHGYRPRYVGGVVNTLSRSSGEWTNPNDVQDCTKCYCHGPGKHEGPLRPEPLSGNKVRSGGGRCYVTATTSRSTH</sequence>
<evidence type="ECO:0000313" key="3">
    <source>
        <dbReference type="Proteomes" id="UP001160148"/>
    </source>
</evidence>
<dbReference type="AlphaFoldDB" id="A0AAV0VGC9"/>
<proteinExistence type="predicted"/>